<gene>
    <name evidence="6" type="primary">Abpbg26</name>
</gene>
<dbReference type="InterPro" id="IPR016126">
    <property type="entry name" value="Secretoglobin"/>
</dbReference>
<proteinExistence type="inferred from homology"/>
<sequence length="112" mass="12622">MKGTLLLLALLVIGELGFQTTEACLSFVRSYGALLTSRRTFLHADVSQFHATVAERVAFEKLQDCLSEEGLKTKILNPQILLSLYLSPECKKYYGDDIIKKVQDFLNQSNIH</sequence>
<feature type="signal peptide" evidence="5">
    <location>
        <begin position="1"/>
        <end position="23"/>
    </location>
</feature>
<dbReference type="InterPro" id="IPR015332">
    <property type="entry name" value="CH2-like"/>
</dbReference>
<dbReference type="PANTHER" id="PTHR31708:SF0">
    <property type="entry name" value="ABPBG26-RELATED"/>
    <property type="match status" value="1"/>
</dbReference>
<evidence type="ECO:0000256" key="1">
    <source>
        <dbReference type="ARBA" id="ARBA00004613"/>
    </source>
</evidence>
<dbReference type="CDD" id="cd00633">
    <property type="entry name" value="Secretoglobin"/>
    <property type="match status" value="1"/>
</dbReference>
<dbReference type="InterPro" id="IPR053723">
    <property type="entry name" value="Secretoglobin_Domain_sf"/>
</dbReference>
<dbReference type="Gene3D" id="1.20.920.50">
    <property type="match status" value="1"/>
</dbReference>
<dbReference type="Pfam" id="PF09252">
    <property type="entry name" value="Feld-I_B"/>
    <property type="match status" value="1"/>
</dbReference>
<accession>A0A7H1MFN8</accession>
<evidence type="ECO:0000256" key="5">
    <source>
        <dbReference type="SAM" id="SignalP"/>
    </source>
</evidence>
<evidence type="ECO:0000256" key="2">
    <source>
        <dbReference type="ARBA" id="ARBA00008650"/>
    </source>
</evidence>
<organism evidence="6">
    <name type="scientific">Mus musculus castaneus</name>
    <name type="common">Southeastern Asian house mouse</name>
    <dbReference type="NCBI Taxonomy" id="10091"/>
    <lineage>
        <taxon>Eukaryota</taxon>
        <taxon>Metazoa</taxon>
        <taxon>Chordata</taxon>
        <taxon>Craniata</taxon>
        <taxon>Vertebrata</taxon>
        <taxon>Euteleostomi</taxon>
        <taxon>Mammalia</taxon>
        <taxon>Eutheria</taxon>
        <taxon>Euarchontoglires</taxon>
        <taxon>Glires</taxon>
        <taxon>Rodentia</taxon>
        <taxon>Myomorpha</taxon>
        <taxon>Muroidea</taxon>
        <taxon>Muridae</taxon>
        <taxon>Murinae</taxon>
        <taxon>Mus</taxon>
        <taxon>Mus</taxon>
    </lineage>
</organism>
<dbReference type="PROSITE" id="PS51311">
    <property type="entry name" value="SCGB"/>
    <property type="match status" value="1"/>
</dbReference>
<evidence type="ECO:0000256" key="4">
    <source>
        <dbReference type="ARBA" id="ARBA00022729"/>
    </source>
</evidence>
<dbReference type="EMBL" id="MN718724">
    <property type="protein sequence ID" value="QNT60516.1"/>
    <property type="molecule type" value="Genomic_DNA"/>
</dbReference>
<reference evidence="6" key="1">
    <citation type="submission" date="2019-11" db="EMBL/GenBank/DDBJ databases">
        <title>Retrotransposons affected the evolutionary histories of Androgen-binding protein (Abp) genes differently in primates and rodents.</title>
        <authorList>
            <person name="Karn R.C."/>
            <person name="Yazdanifar G."/>
            <person name="Pezer Z."/>
            <person name="Janousek V."/>
            <person name="Laukaitis C.M."/>
        </authorList>
    </citation>
    <scope>NUCLEOTIDE SEQUENCE</scope>
    <source>
        <strain evidence="6">Cast/EiJ</strain>
    </source>
</reference>
<feature type="chain" id="PRO_5028890502" evidence="5">
    <location>
        <begin position="24"/>
        <end position="112"/>
    </location>
</feature>
<comment type="similarity">
    <text evidence="2">Belongs to the secretoglobin family.</text>
</comment>
<name>A0A7H1MFN8_MUSMC</name>
<evidence type="ECO:0000256" key="3">
    <source>
        <dbReference type="ARBA" id="ARBA00022525"/>
    </source>
</evidence>
<dbReference type="AlphaFoldDB" id="A0A7H1MFN8"/>
<comment type="subcellular location">
    <subcellularLocation>
        <location evidence="1">Secreted</location>
    </subcellularLocation>
</comment>
<dbReference type="PANTHER" id="PTHR31708">
    <property type="entry name" value="ABPBG26-RELATED"/>
    <property type="match status" value="1"/>
</dbReference>
<keyword evidence="3" id="KW-0964">Secreted</keyword>
<evidence type="ECO:0000313" key="6">
    <source>
        <dbReference type="EMBL" id="QNT60516.1"/>
    </source>
</evidence>
<keyword evidence="4 5" id="KW-0732">Signal</keyword>
<dbReference type="InterPro" id="IPR035960">
    <property type="entry name" value="Secretoglobin_sf"/>
</dbReference>
<protein>
    <submittedName>
        <fullName evidence="6">ABPBG26</fullName>
    </submittedName>
</protein>
<dbReference type="SUPFAM" id="SSF48201">
    <property type="entry name" value="Uteroglobin-like"/>
    <property type="match status" value="1"/>
</dbReference>
<dbReference type="GO" id="GO:0005615">
    <property type="term" value="C:extracellular space"/>
    <property type="evidence" value="ECO:0007669"/>
    <property type="project" value="InterPro"/>
</dbReference>